<dbReference type="EMBL" id="LR746496">
    <property type="protein sequence ID" value="CAA7602898.1"/>
    <property type="molecule type" value="Genomic_DNA"/>
</dbReference>
<accession>A0A8S0W581</accession>
<keyword evidence="1" id="KW-0472">Membrane</keyword>
<gene>
    <name evidence="3" type="ORF">DEACI_0199</name>
    <name evidence="2" type="ORF">DEACI_3721</name>
</gene>
<reference evidence="3" key="1">
    <citation type="submission" date="2014-11" db="EMBL/GenBank/DDBJ databases">
        <authorList>
            <person name="Hornung B.V."/>
        </authorList>
    </citation>
    <scope>NUCLEOTIDE SEQUENCE</scope>
    <source>
        <strain evidence="3">INE</strain>
    </source>
</reference>
<dbReference type="RefSeq" id="WP_240986198.1">
    <property type="nucleotide sequence ID" value="NZ_CDGJ01000003.1"/>
</dbReference>
<feature type="transmembrane region" description="Helical" evidence="1">
    <location>
        <begin position="31"/>
        <end position="52"/>
    </location>
</feature>
<evidence type="ECO:0000313" key="2">
    <source>
        <dbReference type="EMBL" id="CAA7602898.1"/>
    </source>
</evidence>
<proteinExistence type="predicted"/>
<sequence length="216" mass="24393">MKWLDILYRLTGQVGGRRARMKSMGKIKDSIALGLLAGLIGTLTMDTSNWILWRRRKTESLLGHLAGSMLVGKWRTNRRKNFLLGQIAHMFTGSALGVPLVYLFKRTGRDVAYVKGAFYGSLTWSVLVDGATRLGLYRAKPRLTKTFYAALFDNMLYGLSATFAILNLADRSLLPEKRQTQNLRTESRDFDEYFDDMTPEVIPEDTVPGDAPSYVQ</sequence>
<evidence type="ECO:0000313" key="3">
    <source>
        <dbReference type="EMBL" id="CEJ05779.1"/>
    </source>
</evidence>
<dbReference type="EMBL" id="CDGJ01000003">
    <property type="protein sequence ID" value="CEJ05779.1"/>
    <property type="molecule type" value="Genomic_DNA"/>
</dbReference>
<reference evidence="2" key="2">
    <citation type="submission" date="2020-01" db="EMBL/GenBank/DDBJ databases">
        <authorList>
            <person name="Hornung B."/>
        </authorList>
    </citation>
    <scope>NUCLEOTIDE SEQUENCE</scope>
    <source>
        <strain evidence="2">PacBioINE</strain>
    </source>
</reference>
<name>A0A8S0W581_9FIRM</name>
<protein>
    <submittedName>
        <fullName evidence="2">Uncharacterized protein</fullName>
    </submittedName>
</protein>
<keyword evidence="1" id="KW-1133">Transmembrane helix</keyword>
<feature type="transmembrane region" description="Helical" evidence="1">
    <location>
        <begin position="82"/>
        <end position="104"/>
    </location>
</feature>
<feature type="transmembrane region" description="Helical" evidence="1">
    <location>
        <begin position="148"/>
        <end position="169"/>
    </location>
</feature>
<organism evidence="2">
    <name type="scientific">Acididesulfobacillus acetoxydans</name>
    <dbReference type="NCBI Taxonomy" id="1561005"/>
    <lineage>
        <taxon>Bacteria</taxon>
        <taxon>Bacillati</taxon>
        <taxon>Bacillota</taxon>
        <taxon>Clostridia</taxon>
        <taxon>Eubacteriales</taxon>
        <taxon>Peptococcaceae</taxon>
        <taxon>Acididesulfobacillus</taxon>
    </lineage>
</organism>
<dbReference type="Proteomes" id="UP000836597">
    <property type="component" value="Chromosome"/>
</dbReference>
<dbReference type="KEGG" id="aacx:DEACI_3721"/>
<evidence type="ECO:0000256" key="1">
    <source>
        <dbReference type="SAM" id="Phobius"/>
    </source>
</evidence>
<dbReference type="AlphaFoldDB" id="A0A8S0W581"/>
<evidence type="ECO:0000313" key="4">
    <source>
        <dbReference type="Proteomes" id="UP001071230"/>
    </source>
</evidence>
<keyword evidence="4" id="KW-1185">Reference proteome</keyword>
<keyword evidence="1" id="KW-0812">Transmembrane</keyword>
<dbReference type="Proteomes" id="UP001071230">
    <property type="component" value="Unassembled WGS sequence"/>
</dbReference>